<feature type="region of interest" description="Disordered" evidence="1">
    <location>
        <begin position="108"/>
        <end position="137"/>
    </location>
</feature>
<proteinExistence type="predicted"/>
<keyword evidence="3" id="KW-1185">Reference proteome</keyword>
<gene>
    <name evidence="2" type="ORF">CITCOLO1_LOCUS21698</name>
</gene>
<protein>
    <submittedName>
        <fullName evidence="2">Uncharacterized protein</fullName>
    </submittedName>
</protein>
<reference evidence="2 3" key="1">
    <citation type="submission" date="2024-03" db="EMBL/GenBank/DDBJ databases">
        <authorList>
            <person name="Gkanogiannis A."/>
            <person name="Becerra Lopez-Lavalle L."/>
        </authorList>
    </citation>
    <scope>NUCLEOTIDE SEQUENCE [LARGE SCALE GENOMIC DNA]</scope>
</reference>
<evidence type="ECO:0000313" key="3">
    <source>
        <dbReference type="Proteomes" id="UP001642487"/>
    </source>
</evidence>
<sequence length="137" mass="15097">MVENFENLKKNVVNNTNVSGIDCVNKPSTKSCVVEASKTHVGVDSDKRSSIRLGEEISDKFFNEVLFESVAFVIDGIDKNAKVCLGSSLGVFEKTGKGAFMKFVDKETDDPVQEKPRENIKDNAPTFPIFDKSGDED</sequence>
<organism evidence="2 3">
    <name type="scientific">Citrullus colocynthis</name>
    <name type="common">colocynth</name>
    <dbReference type="NCBI Taxonomy" id="252529"/>
    <lineage>
        <taxon>Eukaryota</taxon>
        <taxon>Viridiplantae</taxon>
        <taxon>Streptophyta</taxon>
        <taxon>Embryophyta</taxon>
        <taxon>Tracheophyta</taxon>
        <taxon>Spermatophyta</taxon>
        <taxon>Magnoliopsida</taxon>
        <taxon>eudicotyledons</taxon>
        <taxon>Gunneridae</taxon>
        <taxon>Pentapetalae</taxon>
        <taxon>rosids</taxon>
        <taxon>fabids</taxon>
        <taxon>Cucurbitales</taxon>
        <taxon>Cucurbitaceae</taxon>
        <taxon>Benincaseae</taxon>
        <taxon>Citrullus</taxon>
    </lineage>
</organism>
<evidence type="ECO:0000313" key="2">
    <source>
        <dbReference type="EMBL" id="CAK9329255.1"/>
    </source>
</evidence>
<feature type="compositionally biased region" description="Basic and acidic residues" evidence="1">
    <location>
        <begin position="112"/>
        <end position="121"/>
    </location>
</feature>
<evidence type="ECO:0000256" key="1">
    <source>
        <dbReference type="SAM" id="MobiDB-lite"/>
    </source>
</evidence>
<name>A0ABP0ZED6_9ROSI</name>
<dbReference type="Proteomes" id="UP001642487">
    <property type="component" value="Chromosome 9"/>
</dbReference>
<accession>A0ABP0ZED6</accession>
<dbReference type="EMBL" id="OZ021743">
    <property type="protein sequence ID" value="CAK9329255.1"/>
    <property type="molecule type" value="Genomic_DNA"/>
</dbReference>